<dbReference type="EMBL" id="CM047587">
    <property type="protein sequence ID" value="KAI9906972.1"/>
    <property type="molecule type" value="Genomic_DNA"/>
</dbReference>
<evidence type="ECO:0000313" key="1">
    <source>
        <dbReference type="EMBL" id="KAI9906972.1"/>
    </source>
</evidence>
<keyword evidence="2" id="KW-1185">Reference proteome</keyword>
<protein>
    <submittedName>
        <fullName evidence="1">Uncharacterized protein</fullName>
    </submittedName>
</protein>
<evidence type="ECO:0000313" key="2">
    <source>
        <dbReference type="Proteomes" id="UP001163321"/>
    </source>
</evidence>
<gene>
    <name evidence="1" type="ORF">PsorP6_003560</name>
</gene>
<organism evidence="1 2">
    <name type="scientific">Peronosclerospora sorghi</name>
    <dbReference type="NCBI Taxonomy" id="230839"/>
    <lineage>
        <taxon>Eukaryota</taxon>
        <taxon>Sar</taxon>
        <taxon>Stramenopiles</taxon>
        <taxon>Oomycota</taxon>
        <taxon>Peronosporomycetes</taxon>
        <taxon>Peronosporales</taxon>
        <taxon>Peronosporaceae</taxon>
        <taxon>Peronosclerospora</taxon>
    </lineage>
</organism>
<proteinExistence type="predicted"/>
<comment type="caution">
    <text evidence="1">The sequence shown here is derived from an EMBL/GenBank/DDBJ whole genome shotgun (WGS) entry which is preliminary data.</text>
</comment>
<dbReference type="Proteomes" id="UP001163321">
    <property type="component" value="Chromosome 8"/>
</dbReference>
<name>A0ACC0VL82_9STRA</name>
<reference evidence="1 2" key="1">
    <citation type="journal article" date="2022" name="bioRxiv">
        <title>The genome of the oomycete Peronosclerospora sorghi, a cosmopolitan pathogen of maize and sorghum, is inflated with dispersed pseudogenes.</title>
        <authorList>
            <person name="Fletcher K."/>
            <person name="Martin F."/>
            <person name="Isakeit T."/>
            <person name="Cavanaugh K."/>
            <person name="Magill C."/>
            <person name="Michelmore R."/>
        </authorList>
    </citation>
    <scope>NUCLEOTIDE SEQUENCE [LARGE SCALE GENOMIC DNA]</scope>
    <source>
        <strain evidence="1">P6</strain>
    </source>
</reference>
<accession>A0ACC0VL82</accession>
<sequence length="205" mass="23142">MDYFRCLRCRPALKRMQRTLLSCFCLCCVGEDLPMIGCDFCGDTPSTFQKLVVMAHVHAREVDDALRDRSKSTEELQVVLRRVEAMPLHIKLLSHSIEKQIEPLLESPADGENYMGHAWYVKYTIDEQFHGNSFTPVVSRTVSADDCMSAVEHLQSAHSMTSCLEEYVPYTKLSLETTDLSMCPPVYLEFSSSAAYKSSGLVLVL</sequence>